<dbReference type="Proteomes" id="UP000018888">
    <property type="component" value="Unassembled WGS sequence"/>
</dbReference>
<dbReference type="Gene3D" id="1.10.510.10">
    <property type="entry name" value="Transferase(Phosphotransferase) domain 1"/>
    <property type="match status" value="1"/>
</dbReference>
<dbReference type="AlphaFoldDB" id="A0A2P4PSK0"/>
<dbReference type="GO" id="GO:0005737">
    <property type="term" value="C:cytoplasm"/>
    <property type="evidence" value="ECO:0007669"/>
    <property type="project" value="TreeGrafter"/>
</dbReference>
<proteinExistence type="predicted"/>
<sequence length="403" mass="45863">MCKPKNYSRDYDNYSFLEWVPFDRFTDIKEIGEGGFSKVYSATWINGKSYYDEKSDGSWKKLEPESMEIALKRLNGSQNMSDKYLNELKIHWEISNKSGLSFYGLTKDPETKEFMMIIEFASKGNLRNVLSNNFSNIMWECKIKYLMYILVDLKQLHKLGYCHKDFHSGNILQTVVTFISDFGLSGPANEQKSDDKVVYGVMPYIAPEVLNGEPYTSSSDIYSLGVIMAELSSGKPPFYNKKHDLSLALAICNGLRPEFGKGTPEFYKKLAYKCMSANPNERPAAEELKKIFGFWDSFITGSENNKEKYGYKGKEIKAAFEEADKEIPNISTSYEKNSDAVYTSRAFTFSDLLPKPVNSSIITSYVNNEVSDSQLIDLEVSNSIQLKGTIDIDDESKIDYLVN</sequence>
<gene>
    <name evidence="2" type="ORF">GLOIN_2v1638017</name>
</gene>
<comment type="caution">
    <text evidence="2">The sequence shown here is derived from an EMBL/GenBank/DDBJ whole genome shotgun (WGS) entry which is preliminary data.</text>
</comment>
<dbReference type="GO" id="GO:0007165">
    <property type="term" value="P:signal transduction"/>
    <property type="evidence" value="ECO:0007669"/>
    <property type="project" value="TreeGrafter"/>
</dbReference>
<dbReference type="GO" id="GO:0004672">
    <property type="term" value="F:protein kinase activity"/>
    <property type="evidence" value="ECO:0007669"/>
    <property type="project" value="InterPro"/>
</dbReference>
<dbReference type="SUPFAM" id="SSF56112">
    <property type="entry name" value="Protein kinase-like (PK-like)"/>
    <property type="match status" value="1"/>
</dbReference>
<dbReference type="InterPro" id="IPR001245">
    <property type="entry name" value="Ser-Thr/Tyr_kinase_cat_dom"/>
</dbReference>
<feature type="domain" description="Protein kinase" evidence="1">
    <location>
        <begin position="25"/>
        <end position="299"/>
    </location>
</feature>
<dbReference type="InterPro" id="IPR011009">
    <property type="entry name" value="Kinase-like_dom_sf"/>
</dbReference>
<dbReference type="Pfam" id="PF07714">
    <property type="entry name" value="PK_Tyr_Ser-Thr"/>
    <property type="match status" value="1"/>
</dbReference>
<keyword evidence="3" id="KW-1185">Reference proteome</keyword>
<accession>A0A2P4PSK0</accession>
<evidence type="ECO:0000259" key="1">
    <source>
        <dbReference type="PROSITE" id="PS50011"/>
    </source>
</evidence>
<dbReference type="PANTHER" id="PTHR23257">
    <property type="entry name" value="SERINE-THREONINE PROTEIN KINASE"/>
    <property type="match status" value="1"/>
</dbReference>
<protein>
    <submittedName>
        <fullName evidence="2">Kinase-like domain-containing protein</fullName>
    </submittedName>
</protein>
<dbReference type="PROSITE" id="PS50011">
    <property type="entry name" value="PROTEIN_KINASE_DOM"/>
    <property type="match status" value="1"/>
</dbReference>
<evidence type="ECO:0000313" key="3">
    <source>
        <dbReference type="Proteomes" id="UP000018888"/>
    </source>
</evidence>
<dbReference type="InterPro" id="IPR050167">
    <property type="entry name" value="Ser_Thr_protein_kinase"/>
</dbReference>
<dbReference type="InterPro" id="IPR000719">
    <property type="entry name" value="Prot_kinase_dom"/>
</dbReference>
<dbReference type="VEuPathDB" id="FungiDB:RhiirFUN_016100"/>
<dbReference type="PANTHER" id="PTHR23257:SF963">
    <property type="entry name" value="AT08303P"/>
    <property type="match status" value="1"/>
</dbReference>
<organism evidence="2 3">
    <name type="scientific">Rhizophagus irregularis (strain DAOM 181602 / DAOM 197198 / MUCL 43194)</name>
    <name type="common">Arbuscular mycorrhizal fungus</name>
    <name type="synonym">Glomus intraradices</name>
    <dbReference type="NCBI Taxonomy" id="747089"/>
    <lineage>
        <taxon>Eukaryota</taxon>
        <taxon>Fungi</taxon>
        <taxon>Fungi incertae sedis</taxon>
        <taxon>Mucoromycota</taxon>
        <taxon>Glomeromycotina</taxon>
        <taxon>Glomeromycetes</taxon>
        <taxon>Glomerales</taxon>
        <taxon>Glomeraceae</taxon>
        <taxon>Rhizophagus</taxon>
    </lineage>
</organism>
<dbReference type="GO" id="GO:0005524">
    <property type="term" value="F:ATP binding"/>
    <property type="evidence" value="ECO:0007669"/>
    <property type="project" value="InterPro"/>
</dbReference>
<evidence type="ECO:0000313" key="2">
    <source>
        <dbReference type="EMBL" id="POG68359.1"/>
    </source>
</evidence>
<dbReference type="EMBL" id="AUPC02000154">
    <property type="protein sequence ID" value="POG68359.1"/>
    <property type="molecule type" value="Genomic_DNA"/>
</dbReference>
<name>A0A2P4PSK0_RHIID</name>
<reference evidence="2 3" key="2">
    <citation type="journal article" date="2018" name="New Phytol.">
        <title>High intraspecific genome diversity in the model arbuscular mycorrhizal symbiont Rhizophagus irregularis.</title>
        <authorList>
            <person name="Chen E.C.H."/>
            <person name="Morin E."/>
            <person name="Beaudet D."/>
            <person name="Noel J."/>
            <person name="Yildirir G."/>
            <person name="Ndikumana S."/>
            <person name="Charron P."/>
            <person name="St-Onge C."/>
            <person name="Giorgi J."/>
            <person name="Kruger M."/>
            <person name="Marton T."/>
            <person name="Ropars J."/>
            <person name="Grigoriev I.V."/>
            <person name="Hainaut M."/>
            <person name="Henrissat B."/>
            <person name="Roux C."/>
            <person name="Martin F."/>
            <person name="Corradi N."/>
        </authorList>
    </citation>
    <scope>NUCLEOTIDE SEQUENCE [LARGE SCALE GENOMIC DNA]</scope>
    <source>
        <strain evidence="2 3">DAOM 197198</strain>
    </source>
</reference>
<reference evidence="2 3" key="1">
    <citation type="journal article" date="2013" name="Proc. Natl. Acad. Sci. U.S.A.">
        <title>Genome of an arbuscular mycorrhizal fungus provides insight into the oldest plant symbiosis.</title>
        <authorList>
            <person name="Tisserant E."/>
            <person name="Malbreil M."/>
            <person name="Kuo A."/>
            <person name="Kohler A."/>
            <person name="Symeonidi A."/>
            <person name="Balestrini R."/>
            <person name="Charron P."/>
            <person name="Duensing N."/>
            <person name="Frei Dit Frey N."/>
            <person name="Gianinazzi-Pearson V."/>
            <person name="Gilbert L.B."/>
            <person name="Handa Y."/>
            <person name="Herr J.R."/>
            <person name="Hijri M."/>
            <person name="Koul R."/>
            <person name="Kawaguchi M."/>
            <person name="Krajinski F."/>
            <person name="Lammers P.J."/>
            <person name="Masclaux F.G."/>
            <person name="Murat C."/>
            <person name="Morin E."/>
            <person name="Ndikumana S."/>
            <person name="Pagni M."/>
            <person name="Petitpierre D."/>
            <person name="Requena N."/>
            <person name="Rosikiewicz P."/>
            <person name="Riley R."/>
            <person name="Saito K."/>
            <person name="San Clemente H."/>
            <person name="Shapiro H."/>
            <person name="van Tuinen D."/>
            <person name="Becard G."/>
            <person name="Bonfante P."/>
            <person name="Paszkowski U."/>
            <person name="Shachar-Hill Y.Y."/>
            <person name="Tuskan G.A."/>
            <person name="Young P.W."/>
            <person name="Sanders I.R."/>
            <person name="Henrissat B."/>
            <person name="Rensing S.A."/>
            <person name="Grigoriev I.V."/>
            <person name="Corradi N."/>
            <person name="Roux C."/>
            <person name="Martin F."/>
        </authorList>
    </citation>
    <scope>NUCLEOTIDE SEQUENCE [LARGE SCALE GENOMIC DNA]</scope>
    <source>
        <strain evidence="2 3">DAOM 197198</strain>
    </source>
</reference>